<evidence type="ECO:0000313" key="1">
    <source>
        <dbReference type="EMBL" id="RHN51202.1"/>
    </source>
</evidence>
<dbReference type="Gramene" id="rna35593">
    <property type="protein sequence ID" value="RHN51202.1"/>
    <property type="gene ID" value="gene35593"/>
</dbReference>
<name>A0A396HD08_MEDTR</name>
<evidence type="ECO:0000313" key="2">
    <source>
        <dbReference type="Proteomes" id="UP000265566"/>
    </source>
</evidence>
<comment type="caution">
    <text evidence="1">The sequence shown here is derived from an EMBL/GenBank/DDBJ whole genome shotgun (WGS) entry which is preliminary data.</text>
</comment>
<sequence>MTPPSPQQGCGHLILRPLYQRPQRPLSLIRHLLLKISRSIVGRRPL</sequence>
<accession>A0A396HD08</accession>
<protein>
    <submittedName>
        <fullName evidence="1">Uncharacterized protein</fullName>
    </submittedName>
</protein>
<proteinExistence type="predicted"/>
<reference evidence="2" key="1">
    <citation type="journal article" date="2018" name="Nat. Plants">
        <title>Whole-genome landscape of Medicago truncatula symbiotic genes.</title>
        <authorList>
            <person name="Pecrix Y."/>
            <person name="Staton S.E."/>
            <person name="Sallet E."/>
            <person name="Lelandais-Briere C."/>
            <person name="Moreau S."/>
            <person name="Carrere S."/>
            <person name="Blein T."/>
            <person name="Jardinaud M.F."/>
            <person name="Latrasse D."/>
            <person name="Zouine M."/>
            <person name="Zahm M."/>
            <person name="Kreplak J."/>
            <person name="Mayjonade B."/>
            <person name="Satge C."/>
            <person name="Perez M."/>
            <person name="Cauet S."/>
            <person name="Marande W."/>
            <person name="Chantry-Darmon C."/>
            <person name="Lopez-Roques C."/>
            <person name="Bouchez O."/>
            <person name="Berard A."/>
            <person name="Debelle F."/>
            <person name="Munos S."/>
            <person name="Bendahmane A."/>
            <person name="Berges H."/>
            <person name="Niebel A."/>
            <person name="Buitink J."/>
            <person name="Frugier F."/>
            <person name="Benhamed M."/>
            <person name="Crespi M."/>
            <person name="Gouzy J."/>
            <person name="Gamas P."/>
        </authorList>
    </citation>
    <scope>NUCLEOTIDE SEQUENCE [LARGE SCALE GENOMIC DNA]</scope>
    <source>
        <strain evidence="2">cv. Jemalong A17</strain>
    </source>
</reference>
<dbReference type="Proteomes" id="UP000265566">
    <property type="component" value="Chromosome 6"/>
</dbReference>
<gene>
    <name evidence="1" type="ORF">MtrunA17_Chr6g0465841</name>
</gene>
<organism evidence="1 2">
    <name type="scientific">Medicago truncatula</name>
    <name type="common">Barrel medic</name>
    <name type="synonym">Medicago tribuloides</name>
    <dbReference type="NCBI Taxonomy" id="3880"/>
    <lineage>
        <taxon>Eukaryota</taxon>
        <taxon>Viridiplantae</taxon>
        <taxon>Streptophyta</taxon>
        <taxon>Embryophyta</taxon>
        <taxon>Tracheophyta</taxon>
        <taxon>Spermatophyta</taxon>
        <taxon>Magnoliopsida</taxon>
        <taxon>eudicotyledons</taxon>
        <taxon>Gunneridae</taxon>
        <taxon>Pentapetalae</taxon>
        <taxon>rosids</taxon>
        <taxon>fabids</taxon>
        <taxon>Fabales</taxon>
        <taxon>Fabaceae</taxon>
        <taxon>Papilionoideae</taxon>
        <taxon>50 kb inversion clade</taxon>
        <taxon>NPAAA clade</taxon>
        <taxon>Hologalegina</taxon>
        <taxon>IRL clade</taxon>
        <taxon>Trifolieae</taxon>
        <taxon>Medicago</taxon>
    </lineage>
</organism>
<dbReference type="AlphaFoldDB" id="A0A396HD08"/>
<dbReference type="EMBL" id="PSQE01000006">
    <property type="protein sequence ID" value="RHN51202.1"/>
    <property type="molecule type" value="Genomic_DNA"/>
</dbReference>